<dbReference type="PROSITE" id="PS51257">
    <property type="entry name" value="PROKAR_LIPOPROTEIN"/>
    <property type="match status" value="1"/>
</dbReference>
<evidence type="ECO:0000313" key="3">
    <source>
        <dbReference type="Proteomes" id="UP001621964"/>
    </source>
</evidence>
<comment type="caution">
    <text evidence="2">The sequence shown here is derived from an EMBL/GenBank/DDBJ whole genome shotgun (WGS) entry which is preliminary data.</text>
</comment>
<organism evidence="2 3">
    <name type="scientific">Neisseria oralis</name>
    <dbReference type="NCBI Taxonomy" id="1107316"/>
    <lineage>
        <taxon>Bacteria</taxon>
        <taxon>Pseudomonadati</taxon>
        <taxon>Pseudomonadota</taxon>
        <taxon>Betaproteobacteria</taxon>
        <taxon>Neisseriales</taxon>
        <taxon>Neisseriaceae</taxon>
        <taxon>Neisseria</taxon>
    </lineage>
</organism>
<dbReference type="Proteomes" id="UP001621964">
    <property type="component" value="Unassembled WGS sequence"/>
</dbReference>
<gene>
    <name evidence="2" type="ORF">ACI43T_03320</name>
</gene>
<name>A0ABW8Q1X7_9NEIS</name>
<dbReference type="SUPFAM" id="SSF48452">
    <property type="entry name" value="TPR-like"/>
    <property type="match status" value="1"/>
</dbReference>
<dbReference type="Gene3D" id="1.25.40.10">
    <property type="entry name" value="Tetratricopeptide repeat domain"/>
    <property type="match status" value="2"/>
</dbReference>
<evidence type="ECO:0000313" key="2">
    <source>
        <dbReference type="EMBL" id="MFK7641527.1"/>
    </source>
</evidence>
<feature type="signal peptide" evidence="1">
    <location>
        <begin position="1"/>
        <end position="25"/>
    </location>
</feature>
<proteinExistence type="predicted"/>
<dbReference type="PANTHER" id="PTHR12558">
    <property type="entry name" value="CELL DIVISION CYCLE 16,23,27"/>
    <property type="match status" value="1"/>
</dbReference>
<protein>
    <submittedName>
        <fullName evidence="2">Tetratricopeptide repeat protein</fullName>
    </submittedName>
</protein>
<dbReference type="InterPro" id="IPR019734">
    <property type="entry name" value="TPR_rpt"/>
</dbReference>
<reference evidence="2 3" key="1">
    <citation type="submission" date="2024-11" db="EMBL/GenBank/DDBJ databases">
        <authorList>
            <person name="Mikucki A.G."/>
            <person name="Kahler C.M."/>
        </authorList>
    </citation>
    <scope>NUCLEOTIDE SEQUENCE [LARGE SCALE GENOMIC DNA]</scope>
    <source>
        <strain evidence="2 3">EXNM717</strain>
    </source>
</reference>
<dbReference type="RefSeq" id="WP_039850428.1">
    <property type="nucleotide sequence ID" value="NZ_JBJGEB010000002.1"/>
</dbReference>
<dbReference type="PANTHER" id="PTHR12558:SF13">
    <property type="entry name" value="CELL DIVISION CYCLE PROTEIN 27 HOMOLOG"/>
    <property type="match status" value="1"/>
</dbReference>
<evidence type="ECO:0000256" key="1">
    <source>
        <dbReference type="SAM" id="SignalP"/>
    </source>
</evidence>
<sequence>MFFANARIRSVAAAVLMLFTATACASNDSVAKIKTPQDIKKIVQKKSRYTPEEREVEQRRRMGVIERANTVFTLLGGEMALQKGDAGTALATYMVTLERTKDPVVAERALEMAVSLNAFEPAEMIYQKWRQIEPVPGEAQKRMGWVRNLMMGRADKSLKGLDEILSRAEEEHAKQIFLLLSQAAVQQPDLAAKGASQVHKAAQKYPDMPEASIADAIYSAQSGSDRHAVSALQNLAKLDSEILPPTALTLRLVAQRNPEILSRFFRDTDSKKLSSVWQELEIATLIANKQQDKAYKRLHELLADNPNADLYIQAAYLAGSRREDISVVNGYLEKAYRTGTDEQKSRAAVIGAMGYGDKREFKKAERWVNRITSPEYVFDKAVLKASLQAEQGNGKAALAEARKAQKLPEQQGRFFGSSDLQRAYLFALSKHGNAQEVLSELNALAAKAAKKPDADKLLPDILYQRALVYADLLHQPDKAIADLRRYLKLNPNSAAGMNALGYTMLISRQSGISDTDEAFKLIQTAYNLDPESPAINDSMGWAYYRKGDAQTALPYLQYAFGRYPDSEVAAHLGEVLWQLGQKEEAKKVWFDSLAKGGDVAVLKKTMRRFGVALPASKPAKKPAK</sequence>
<feature type="chain" id="PRO_5047464351" evidence="1">
    <location>
        <begin position="26"/>
        <end position="624"/>
    </location>
</feature>
<keyword evidence="3" id="KW-1185">Reference proteome</keyword>
<dbReference type="InterPro" id="IPR011990">
    <property type="entry name" value="TPR-like_helical_dom_sf"/>
</dbReference>
<dbReference type="Pfam" id="PF13174">
    <property type="entry name" value="TPR_6"/>
    <property type="match status" value="2"/>
</dbReference>
<keyword evidence="1" id="KW-0732">Signal</keyword>
<accession>A0ABW8Q1X7</accession>
<dbReference type="EMBL" id="JBJGEB010000002">
    <property type="protein sequence ID" value="MFK7641527.1"/>
    <property type="molecule type" value="Genomic_DNA"/>
</dbReference>